<evidence type="ECO:0000313" key="3">
    <source>
        <dbReference type="Proteomes" id="UP000274922"/>
    </source>
</evidence>
<reference evidence="3" key="1">
    <citation type="journal article" date="2018" name="Nat. Microbiol.">
        <title>Leveraging single-cell genomics to expand the fungal tree of life.</title>
        <authorList>
            <person name="Ahrendt S.R."/>
            <person name="Quandt C.A."/>
            <person name="Ciobanu D."/>
            <person name="Clum A."/>
            <person name="Salamov A."/>
            <person name="Andreopoulos B."/>
            <person name="Cheng J.F."/>
            <person name="Woyke T."/>
            <person name="Pelin A."/>
            <person name="Henrissat B."/>
            <person name="Reynolds N.K."/>
            <person name="Benny G.L."/>
            <person name="Smith M.E."/>
            <person name="James T.Y."/>
            <person name="Grigoriev I.V."/>
        </authorList>
    </citation>
    <scope>NUCLEOTIDE SEQUENCE [LARGE SCALE GENOMIC DNA]</scope>
    <source>
        <strain evidence="3">ATCC 52028</strain>
    </source>
</reference>
<organism evidence="2 3">
    <name type="scientific">Caulochytrium protostelioides</name>
    <dbReference type="NCBI Taxonomy" id="1555241"/>
    <lineage>
        <taxon>Eukaryota</taxon>
        <taxon>Fungi</taxon>
        <taxon>Fungi incertae sedis</taxon>
        <taxon>Chytridiomycota</taxon>
        <taxon>Chytridiomycota incertae sedis</taxon>
        <taxon>Chytridiomycetes</taxon>
        <taxon>Caulochytriales</taxon>
        <taxon>Caulochytriaceae</taxon>
        <taxon>Caulochytrium</taxon>
    </lineage>
</organism>
<sequence>MATPFDADSIIAHAKATRPHGFSHGRSRLSDTAPPIQYMPTPTYPPADGTPSAAAAAVSAGDAAAGTTDATSTAPPRRRAASSLARTPAQLPRAHLFSAQSLLETRIVNLTGERIHIALDTAKHRAGDRALADRDDPVDDESAAWLEASDDEDDDADADAADHPATDGHHEDAARGRRHRRRHRLIDHIDGKLSDPVPLTSGRADAMLRLYTQAAGLIPHAAAPMLTRYPPPRAGLQLTPPPVPRGADPRLPPPQPAGRAVPWPGADAGAPPVGYAVTDRPAVLVPAPAGWAVRPESAFLVVQPLDAVDPAVDAAVATDAASATASGERPSSASPSSVRGVAVPPVTEPRAAQSLTSTYARRAAEQLATAESLVAALRARDKVASQLAVVDRAQAVAACDAAHAQADLWRTSQATIVECLQAGIELYEAALKEQQRVAAQQAMAHVTMHRLGSSGAGGGGGARRSPVAGSRHPSYGSYGSRLVLGSEYGK</sequence>
<feature type="region of interest" description="Disordered" evidence="1">
    <location>
        <begin position="451"/>
        <end position="490"/>
    </location>
</feature>
<feature type="compositionally biased region" description="Low complexity" evidence="1">
    <location>
        <begin position="322"/>
        <end position="345"/>
    </location>
</feature>
<feature type="compositionally biased region" description="Basic and acidic residues" evidence="1">
    <location>
        <begin position="160"/>
        <end position="175"/>
    </location>
</feature>
<keyword evidence="3" id="KW-1185">Reference proteome</keyword>
<dbReference type="Proteomes" id="UP000274922">
    <property type="component" value="Unassembled WGS sequence"/>
</dbReference>
<protein>
    <submittedName>
        <fullName evidence="2">Uncharacterized protein</fullName>
    </submittedName>
</protein>
<gene>
    <name evidence="2" type="ORF">CXG81DRAFT_19003</name>
</gene>
<proteinExistence type="predicted"/>
<name>A0A4P9X7H5_9FUNG</name>
<evidence type="ECO:0000256" key="1">
    <source>
        <dbReference type="SAM" id="MobiDB-lite"/>
    </source>
</evidence>
<dbReference type="AlphaFoldDB" id="A0A4P9X7H5"/>
<evidence type="ECO:0000313" key="2">
    <source>
        <dbReference type="EMBL" id="RKP01183.1"/>
    </source>
</evidence>
<feature type="region of interest" description="Disordered" evidence="1">
    <location>
        <begin position="40"/>
        <end position="88"/>
    </location>
</feature>
<feature type="compositionally biased region" description="Low complexity" evidence="1">
    <location>
        <begin position="46"/>
        <end position="88"/>
    </location>
</feature>
<feature type="region of interest" description="Disordered" evidence="1">
    <location>
        <begin position="322"/>
        <end position="349"/>
    </location>
</feature>
<feature type="region of interest" description="Disordered" evidence="1">
    <location>
        <begin position="244"/>
        <end position="265"/>
    </location>
</feature>
<accession>A0A4P9X7H5</accession>
<dbReference type="EMBL" id="ML014182">
    <property type="protein sequence ID" value="RKP01183.1"/>
    <property type="molecule type" value="Genomic_DNA"/>
</dbReference>
<feature type="compositionally biased region" description="Pro residues" evidence="1">
    <location>
        <begin position="244"/>
        <end position="256"/>
    </location>
</feature>
<feature type="region of interest" description="Disordered" evidence="1">
    <location>
        <begin position="148"/>
        <end position="182"/>
    </location>
</feature>
<feature type="compositionally biased region" description="Acidic residues" evidence="1">
    <location>
        <begin position="148"/>
        <end position="159"/>
    </location>
</feature>